<reference evidence="3" key="1">
    <citation type="submission" date="2022-11" db="UniProtKB">
        <authorList>
            <consortium name="WormBaseParasite"/>
        </authorList>
    </citation>
    <scope>IDENTIFICATION</scope>
</reference>
<organism evidence="2 3">
    <name type="scientific">Parascaris univalens</name>
    <name type="common">Nematode worm</name>
    <dbReference type="NCBI Taxonomy" id="6257"/>
    <lineage>
        <taxon>Eukaryota</taxon>
        <taxon>Metazoa</taxon>
        <taxon>Ecdysozoa</taxon>
        <taxon>Nematoda</taxon>
        <taxon>Chromadorea</taxon>
        <taxon>Rhabditida</taxon>
        <taxon>Spirurina</taxon>
        <taxon>Ascaridomorpha</taxon>
        <taxon>Ascaridoidea</taxon>
        <taxon>Ascarididae</taxon>
        <taxon>Parascaris</taxon>
    </lineage>
</organism>
<feature type="region of interest" description="Disordered" evidence="1">
    <location>
        <begin position="461"/>
        <end position="512"/>
    </location>
</feature>
<accession>A0A915CGW3</accession>
<name>A0A915CGW3_PARUN</name>
<feature type="compositionally biased region" description="Basic and acidic residues" evidence="1">
    <location>
        <begin position="486"/>
        <end position="498"/>
    </location>
</feature>
<protein>
    <submittedName>
        <fullName evidence="3">Telomeric single stranded DNA binding POT1/Cdc13 domain-containing protein</fullName>
    </submittedName>
</protein>
<keyword evidence="2" id="KW-1185">Reference proteome</keyword>
<evidence type="ECO:0000313" key="2">
    <source>
        <dbReference type="Proteomes" id="UP000887569"/>
    </source>
</evidence>
<evidence type="ECO:0000256" key="1">
    <source>
        <dbReference type="SAM" id="MobiDB-lite"/>
    </source>
</evidence>
<evidence type="ECO:0000313" key="3">
    <source>
        <dbReference type="WBParaSite" id="PgR168_g004_t03"/>
    </source>
</evidence>
<dbReference type="Proteomes" id="UP000887569">
    <property type="component" value="Unplaced"/>
</dbReference>
<sequence>MTTVIGIITDVDNAANRILFWTKDLAEELIVVAPQKEISPLKIGDWISVPSEEVQQRRIETFHVIDDPIPTKIFATPKSSLKKRIFLRICIAFPPIKWAELNGYNLLAYGENIGTIGNFASKRLTEMNGEIERDVCYEGEIVNLPQNLFTQEYRTIWAIRAQQLRRIDNDAFLSTCPWHEISDEEISLNGDQLKSLDACLSSNCPLEEGRSSPIMSNEDPIEGNRESSRNCWCIDEEAMKGPLPMIVSPEPHEGTKERRLSSENFIGIVIRCEAHYTLIFGKIHGLVLVTYDAALSLRLGDWVSYDCIVLEEPDIAGVRHLAVCCREIDNRPCVSTINNGIIQIFTKVKVSHNNDREVPDGFVLMACDFIGAILAPNSADLRDTIEDDRIDAIVRFDDESYPGFSWIMTSFFKDGVAIPIESSDSRDTESVNKPSTVTSDCDELIACNAISDLNDQSFHTAEMPQAESSSSSHRSLHPSSSISDTALRDVDSDRRISDTDSQVGSARSNVRNSSHQQRKIWLIDASTLSSTASQLSNYRPGSVTKKVPMAILVKRSAKYGIIWSFHYKSIVVSLEHLGDLCAGVWVKTKIAEVEDSNNCLQYRYMTVAPLVRIADKLPLRCQDGIIQVQVHLEVGGELFIEGKHSYFMKNSELGQVLLNDDRMRPEDQQKRFLAWATFFQHDESYPWMIPYRETLVEIDDLGNPIEEQCNVPRRYDIGATDISCQGGGEDESVHYVSNDPICSEGRSSSIDCKRRDVCDRKQRCRRLSHFENQMSASAAMRKMLMDTRIQKLLVEIGYEHEMNTVLQWLELPHNVARRCSL</sequence>
<feature type="compositionally biased region" description="Polar residues" evidence="1">
    <location>
        <begin position="499"/>
        <end position="512"/>
    </location>
</feature>
<dbReference type="AlphaFoldDB" id="A0A915CGW3"/>
<proteinExistence type="predicted"/>
<dbReference type="WBParaSite" id="PgR168_g004_t03">
    <property type="protein sequence ID" value="PgR168_g004_t03"/>
    <property type="gene ID" value="PgR168_g004"/>
</dbReference>
<feature type="compositionally biased region" description="Low complexity" evidence="1">
    <location>
        <begin position="468"/>
        <end position="483"/>
    </location>
</feature>